<dbReference type="PROSITE" id="PS51483">
    <property type="entry name" value="B5"/>
    <property type="match status" value="1"/>
</dbReference>
<dbReference type="InterPro" id="IPR020825">
    <property type="entry name" value="Phe-tRNA_synthase-like_B3/B4"/>
</dbReference>
<dbReference type="SMART" id="SM00874">
    <property type="entry name" value="B5"/>
    <property type="match status" value="1"/>
</dbReference>
<dbReference type="GO" id="GO:0003723">
    <property type="term" value="F:RNA binding"/>
    <property type="evidence" value="ECO:0007669"/>
    <property type="project" value="InterPro"/>
</dbReference>
<dbReference type="GO" id="GO:0005524">
    <property type="term" value="F:ATP binding"/>
    <property type="evidence" value="ECO:0007669"/>
    <property type="project" value="UniProtKB-KW"/>
</dbReference>
<evidence type="ECO:0000256" key="8">
    <source>
        <dbReference type="ARBA" id="ARBA00022917"/>
    </source>
</evidence>
<dbReference type="GO" id="GO:0006432">
    <property type="term" value="P:phenylalanyl-tRNA aminoacylation"/>
    <property type="evidence" value="ECO:0007669"/>
    <property type="project" value="InterPro"/>
</dbReference>
<keyword evidence="3 11" id="KW-0436">Ligase</keyword>
<dbReference type="SUPFAM" id="SSF55681">
    <property type="entry name" value="Class II aaRS and biotin synthetases"/>
    <property type="match status" value="1"/>
</dbReference>
<evidence type="ECO:0000313" key="11">
    <source>
        <dbReference type="EMBL" id="VAX24219.1"/>
    </source>
</evidence>
<dbReference type="Pfam" id="PF17759">
    <property type="entry name" value="tRNA_synthFbeta"/>
    <property type="match status" value="1"/>
</dbReference>
<dbReference type="InterPro" id="IPR009061">
    <property type="entry name" value="DNA-bd_dom_put_sf"/>
</dbReference>
<dbReference type="GO" id="GO:0009328">
    <property type="term" value="C:phenylalanine-tRNA ligase complex"/>
    <property type="evidence" value="ECO:0007669"/>
    <property type="project" value="TreeGrafter"/>
</dbReference>
<keyword evidence="8" id="KW-0648">Protein biosynthesis</keyword>
<evidence type="ECO:0000259" key="10">
    <source>
        <dbReference type="PROSITE" id="PS51483"/>
    </source>
</evidence>
<dbReference type="SUPFAM" id="SSF56037">
    <property type="entry name" value="PheT/TilS domain"/>
    <property type="match status" value="1"/>
</dbReference>
<dbReference type="GO" id="GO:0004826">
    <property type="term" value="F:phenylalanine-tRNA ligase activity"/>
    <property type="evidence" value="ECO:0007669"/>
    <property type="project" value="UniProtKB-EC"/>
</dbReference>
<keyword evidence="7" id="KW-0460">Magnesium</keyword>
<evidence type="ECO:0000256" key="7">
    <source>
        <dbReference type="ARBA" id="ARBA00022842"/>
    </source>
</evidence>
<feature type="domain" description="B5" evidence="10">
    <location>
        <begin position="151"/>
        <end position="227"/>
    </location>
</feature>
<evidence type="ECO:0000256" key="4">
    <source>
        <dbReference type="ARBA" id="ARBA00022723"/>
    </source>
</evidence>
<keyword evidence="9 11" id="KW-0030">Aminoacyl-tRNA synthetase</keyword>
<comment type="cofactor">
    <cofactor evidence="1">
        <name>Mg(2+)</name>
        <dbReference type="ChEBI" id="CHEBI:18420"/>
    </cofactor>
</comment>
<keyword evidence="5" id="KW-0547">Nucleotide-binding</keyword>
<dbReference type="InterPro" id="IPR045060">
    <property type="entry name" value="Phe-tRNA-ligase_IIc_bsu"/>
</dbReference>
<keyword evidence="4" id="KW-0479">Metal-binding</keyword>
<name>A0A3B1C1Z7_9ZZZZ</name>
<evidence type="ECO:0000256" key="9">
    <source>
        <dbReference type="ARBA" id="ARBA00023146"/>
    </source>
</evidence>
<dbReference type="AlphaFoldDB" id="A0A3B1C1Z7"/>
<evidence type="ECO:0000256" key="5">
    <source>
        <dbReference type="ARBA" id="ARBA00022741"/>
    </source>
</evidence>
<evidence type="ECO:0000256" key="6">
    <source>
        <dbReference type="ARBA" id="ARBA00022840"/>
    </source>
</evidence>
<evidence type="ECO:0000256" key="1">
    <source>
        <dbReference type="ARBA" id="ARBA00001946"/>
    </source>
</evidence>
<dbReference type="PANTHER" id="PTHR10947:SF0">
    <property type="entry name" value="PHENYLALANINE--TRNA LIGASE BETA SUBUNIT"/>
    <property type="match status" value="1"/>
</dbReference>
<dbReference type="EMBL" id="UOGB01000290">
    <property type="protein sequence ID" value="VAX24219.1"/>
    <property type="molecule type" value="Genomic_DNA"/>
</dbReference>
<protein>
    <recommendedName>
        <fullName evidence="2">phenylalanine--tRNA ligase</fullName>
        <ecNumber evidence="2">6.1.1.20</ecNumber>
    </recommendedName>
</protein>
<reference evidence="11" key="1">
    <citation type="submission" date="2018-06" db="EMBL/GenBank/DDBJ databases">
        <authorList>
            <person name="Zhirakovskaya E."/>
        </authorList>
    </citation>
    <scope>NUCLEOTIDE SEQUENCE</scope>
</reference>
<proteinExistence type="predicted"/>
<evidence type="ECO:0000256" key="3">
    <source>
        <dbReference type="ARBA" id="ARBA00022598"/>
    </source>
</evidence>
<sequence>DVTNYILMETGHPLHAFDLRDIDGGKIVVRRATAGEDFKTLDGTEHKLDPENLLIADRSKGIALAGIMGGENSEVKPDTKNVLLESAWFNPSSIRKSSRMLSISSESSYRFERGSDIEGLEYAQSRAALLMADIAGGEIAPGRAESYPGRRDKHKVTVRPSRVSAIVGRVIEPDRIISILESLDMNPQNGGDDLITITVPFYRFDIEREIDLIEEIARHTGYENIESRIPGVVVSDRPASPLSVTRSKMTSALLVAGLDESVRYSFMSEADCDNLLLGKDHRFRNMVAIDNPISTEATHLRTSLLPGMLGGISSNDLHKSFEIGLVFESTGGGNRRPEERWMAGGIVAGLLPPDLYTGRNGKYNFFDLKGIVESALTGIGYSRRFSFASADEPFYYPKRQANLR</sequence>
<feature type="non-terminal residue" evidence="11">
    <location>
        <position position="404"/>
    </location>
</feature>
<dbReference type="InterPro" id="IPR005146">
    <property type="entry name" value="B3/B4_tRNA-bd"/>
</dbReference>
<dbReference type="SUPFAM" id="SSF46955">
    <property type="entry name" value="Putative DNA-binding domain"/>
    <property type="match status" value="1"/>
</dbReference>
<dbReference type="Gene3D" id="3.30.56.10">
    <property type="match status" value="1"/>
</dbReference>
<dbReference type="Gene3D" id="3.30.930.10">
    <property type="entry name" value="Bira Bifunctional Protein, Domain 2"/>
    <property type="match status" value="1"/>
</dbReference>
<dbReference type="InterPro" id="IPR005147">
    <property type="entry name" value="tRNA_synthase_B5-dom"/>
</dbReference>
<dbReference type="EC" id="6.1.1.20" evidence="2"/>
<feature type="non-terminal residue" evidence="11">
    <location>
        <position position="1"/>
    </location>
</feature>
<dbReference type="GO" id="GO:0000287">
    <property type="term" value="F:magnesium ion binding"/>
    <property type="evidence" value="ECO:0007669"/>
    <property type="project" value="InterPro"/>
</dbReference>
<evidence type="ECO:0000256" key="2">
    <source>
        <dbReference type="ARBA" id="ARBA00012814"/>
    </source>
</evidence>
<dbReference type="SMART" id="SM00873">
    <property type="entry name" value="B3_4"/>
    <property type="match status" value="1"/>
</dbReference>
<dbReference type="PANTHER" id="PTHR10947">
    <property type="entry name" value="PHENYLALANYL-TRNA SYNTHETASE BETA CHAIN AND LEUCINE-RICH REPEAT-CONTAINING PROTEIN 47"/>
    <property type="match status" value="1"/>
</dbReference>
<gene>
    <name evidence="11" type="ORF">MNBD_NITROSPINAE03-777</name>
</gene>
<dbReference type="Gene3D" id="3.50.40.10">
    <property type="entry name" value="Phenylalanyl-trna Synthetase, Chain B, domain 3"/>
    <property type="match status" value="1"/>
</dbReference>
<dbReference type="Pfam" id="PF03484">
    <property type="entry name" value="B5"/>
    <property type="match status" value="1"/>
</dbReference>
<organism evidence="11">
    <name type="scientific">hydrothermal vent metagenome</name>
    <dbReference type="NCBI Taxonomy" id="652676"/>
    <lineage>
        <taxon>unclassified sequences</taxon>
        <taxon>metagenomes</taxon>
        <taxon>ecological metagenomes</taxon>
    </lineage>
</organism>
<keyword evidence="6" id="KW-0067">ATP-binding</keyword>
<accession>A0A3B1C1Z7</accession>
<dbReference type="InterPro" id="IPR041616">
    <property type="entry name" value="PheRS_beta_core"/>
</dbReference>
<dbReference type="Pfam" id="PF03483">
    <property type="entry name" value="B3_4"/>
    <property type="match status" value="1"/>
</dbReference>
<dbReference type="InterPro" id="IPR045864">
    <property type="entry name" value="aa-tRNA-synth_II/BPL/LPL"/>
</dbReference>